<protein>
    <submittedName>
        <fullName evidence="2">Uncharacterized protein</fullName>
    </submittedName>
</protein>
<keyword evidence="3" id="KW-1185">Reference proteome</keyword>
<evidence type="ECO:0000313" key="2">
    <source>
        <dbReference type="EMBL" id="MDR6808412.1"/>
    </source>
</evidence>
<comment type="caution">
    <text evidence="2">The sequence shown here is derived from an EMBL/GenBank/DDBJ whole genome shotgun (WGS) entry which is preliminary data.</text>
</comment>
<accession>A0ABU1R5C7</accession>
<organism evidence="2 3">
    <name type="scientific">Dyadobacter fermentans</name>
    <dbReference type="NCBI Taxonomy" id="94254"/>
    <lineage>
        <taxon>Bacteria</taxon>
        <taxon>Pseudomonadati</taxon>
        <taxon>Bacteroidota</taxon>
        <taxon>Cytophagia</taxon>
        <taxon>Cytophagales</taxon>
        <taxon>Spirosomataceae</taxon>
        <taxon>Dyadobacter</taxon>
    </lineage>
</organism>
<dbReference type="EMBL" id="JAVDTI010000006">
    <property type="protein sequence ID" value="MDR6808412.1"/>
    <property type="molecule type" value="Genomic_DNA"/>
</dbReference>
<gene>
    <name evidence="2" type="ORF">J2W84_005474</name>
</gene>
<feature type="region of interest" description="Disordered" evidence="1">
    <location>
        <begin position="1"/>
        <end position="32"/>
    </location>
</feature>
<dbReference type="Proteomes" id="UP001264980">
    <property type="component" value="Unassembled WGS sequence"/>
</dbReference>
<proteinExistence type="predicted"/>
<reference evidence="2 3" key="1">
    <citation type="submission" date="2023-07" db="EMBL/GenBank/DDBJ databases">
        <title>Sorghum-associated microbial communities from plants grown in Nebraska, USA.</title>
        <authorList>
            <person name="Schachtman D."/>
        </authorList>
    </citation>
    <scope>NUCLEOTIDE SEQUENCE [LARGE SCALE GENOMIC DNA]</scope>
    <source>
        <strain evidence="2 3">BE57</strain>
    </source>
</reference>
<sequence length="32" mass="3654">MRFSIFANKSRKICRQQASQKRSGVGKKSGLR</sequence>
<evidence type="ECO:0000256" key="1">
    <source>
        <dbReference type="SAM" id="MobiDB-lite"/>
    </source>
</evidence>
<name>A0ABU1R5C7_9BACT</name>
<evidence type="ECO:0000313" key="3">
    <source>
        <dbReference type="Proteomes" id="UP001264980"/>
    </source>
</evidence>